<dbReference type="EMBL" id="JMIY01000002">
    <property type="protein sequence ID" value="KCZ72841.1"/>
    <property type="molecule type" value="Genomic_DNA"/>
</dbReference>
<dbReference type="NCBIfam" id="TIGR01383">
    <property type="entry name" value="not_thiJ"/>
    <property type="match status" value="1"/>
</dbReference>
<dbReference type="InterPro" id="IPR029062">
    <property type="entry name" value="Class_I_gatase-like"/>
</dbReference>
<dbReference type="RefSeq" id="WP_048089858.1">
    <property type="nucleotide sequence ID" value="NZ_JMIY01000002.1"/>
</dbReference>
<name>A0A062V135_9EURY</name>
<evidence type="ECO:0000259" key="1">
    <source>
        <dbReference type="Pfam" id="PF01965"/>
    </source>
</evidence>
<dbReference type="PANTHER" id="PTHR48094">
    <property type="entry name" value="PROTEIN/NUCLEIC ACID DEGLYCASE DJ-1-RELATED"/>
    <property type="match status" value="1"/>
</dbReference>
<dbReference type="AlphaFoldDB" id="A0A062V135"/>
<accession>A0A062V135</accession>
<dbReference type="Gene3D" id="3.40.50.880">
    <property type="match status" value="1"/>
</dbReference>
<proteinExistence type="predicted"/>
<gene>
    <name evidence="2" type="ORF">ANME2D_01276</name>
</gene>
<evidence type="ECO:0000313" key="2">
    <source>
        <dbReference type="EMBL" id="KCZ72841.1"/>
    </source>
</evidence>
<dbReference type="InterPro" id="IPR002818">
    <property type="entry name" value="DJ-1/PfpI"/>
</dbReference>
<sequence length="180" mass="19360">MIKALVLMAEGFEEIELSSIVDILRRGGITVTTAGLKGGIITGSRGIKIQPDSSLDSIKELYDIVILPGGSPGYINLGRNKRVLDLVNKYHNEGKIVAAICGAPSVLAKCGLLSGRKATIYKGMENELKGAEYVVEQVVEDGNIITSQGPGTAIRFALTILKRLTDEEKAGEIQDQLMFR</sequence>
<feature type="domain" description="DJ-1/PfpI" evidence="1">
    <location>
        <begin position="3"/>
        <end position="162"/>
    </location>
</feature>
<dbReference type="CDD" id="cd03135">
    <property type="entry name" value="GATase1_DJ-1"/>
    <property type="match status" value="1"/>
</dbReference>
<dbReference type="InterPro" id="IPR006287">
    <property type="entry name" value="DJ-1"/>
</dbReference>
<dbReference type="Pfam" id="PF01965">
    <property type="entry name" value="DJ-1_PfpI"/>
    <property type="match status" value="1"/>
</dbReference>
<reference evidence="2 3" key="1">
    <citation type="journal article" date="2013" name="Nature">
        <title>Anaerobic oxidation of methane coupled to nitrate reduction in a novel archaeal lineage.</title>
        <authorList>
            <person name="Haroon M.F."/>
            <person name="Hu S."/>
            <person name="Shi Y."/>
            <person name="Imelfort M."/>
            <person name="Keller J."/>
            <person name="Hugenholtz P."/>
            <person name="Yuan Z."/>
            <person name="Tyson G.W."/>
        </authorList>
    </citation>
    <scope>NUCLEOTIDE SEQUENCE [LARGE SCALE GENOMIC DNA]</scope>
    <source>
        <strain evidence="2 3">ANME-2d</strain>
    </source>
</reference>
<organism evidence="2 3">
    <name type="scientific">Candidatus Methanoperedens nitratireducens</name>
    <dbReference type="NCBI Taxonomy" id="1392998"/>
    <lineage>
        <taxon>Archaea</taxon>
        <taxon>Methanobacteriati</taxon>
        <taxon>Methanobacteriota</taxon>
        <taxon>Stenosarchaea group</taxon>
        <taxon>Methanomicrobia</taxon>
        <taxon>Methanosarcinales</taxon>
        <taxon>ANME-2 cluster</taxon>
        <taxon>Candidatus Methanoperedentaceae</taxon>
        <taxon>Candidatus Methanoperedens</taxon>
    </lineage>
</organism>
<dbReference type="GO" id="GO:0005737">
    <property type="term" value="C:cytoplasm"/>
    <property type="evidence" value="ECO:0007669"/>
    <property type="project" value="TreeGrafter"/>
</dbReference>
<dbReference type="InterPro" id="IPR050325">
    <property type="entry name" value="Prot/Nucl_acid_deglycase"/>
</dbReference>
<dbReference type="Proteomes" id="UP000027153">
    <property type="component" value="Unassembled WGS sequence"/>
</dbReference>
<dbReference type="PANTHER" id="PTHR48094:SF12">
    <property type="entry name" value="PARKINSON DISEASE PROTEIN 7 HOMOLOG"/>
    <property type="match status" value="1"/>
</dbReference>
<keyword evidence="3" id="KW-1185">Reference proteome</keyword>
<dbReference type="SUPFAM" id="SSF52317">
    <property type="entry name" value="Class I glutamine amidotransferase-like"/>
    <property type="match status" value="1"/>
</dbReference>
<evidence type="ECO:0000313" key="3">
    <source>
        <dbReference type="Proteomes" id="UP000027153"/>
    </source>
</evidence>
<protein>
    <submittedName>
        <fullName evidence="2">DJ-1 family protein</fullName>
    </submittedName>
</protein>
<comment type="caution">
    <text evidence="2">The sequence shown here is derived from an EMBL/GenBank/DDBJ whole genome shotgun (WGS) entry which is preliminary data.</text>
</comment>